<proteinExistence type="predicted"/>
<reference evidence="1 2" key="1">
    <citation type="submission" date="2019-04" db="EMBL/GenBank/DDBJ databases">
        <title>Friends and foes A comparative genomics studyof 23 Aspergillus species from section Flavi.</title>
        <authorList>
            <consortium name="DOE Joint Genome Institute"/>
            <person name="Kjaerbolling I."/>
            <person name="Vesth T."/>
            <person name="Frisvad J.C."/>
            <person name="Nybo J.L."/>
            <person name="Theobald S."/>
            <person name="Kildgaard S."/>
            <person name="Isbrandt T."/>
            <person name="Kuo A."/>
            <person name="Sato A."/>
            <person name="Lyhne E.K."/>
            <person name="Kogle M.E."/>
            <person name="Wiebenga A."/>
            <person name="Kun R.S."/>
            <person name="Lubbers R.J."/>
            <person name="Makela M.R."/>
            <person name="Barry K."/>
            <person name="Chovatia M."/>
            <person name="Clum A."/>
            <person name="Daum C."/>
            <person name="Haridas S."/>
            <person name="He G."/>
            <person name="LaButti K."/>
            <person name="Lipzen A."/>
            <person name="Mondo S."/>
            <person name="Riley R."/>
            <person name="Salamov A."/>
            <person name="Simmons B.A."/>
            <person name="Magnuson J.K."/>
            <person name="Henrissat B."/>
            <person name="Mortensen U.H."/>
            <person name="Larsen T.O."/>
            <person name="Devries R.P."/>
            <person name="Grigoriev I.V."/>
            <person name="Machida M."/>
            <person name="Baker S.E."/>
            <person name="Andersen M.R."/>
        </authorList>
    </citation>
    <scope>NUCLEOTIDE SEQUENCE [LARGE SCALE GENOMIC DNA]</scope>
    <source>
        <strain evidence="1 2">IBT 29228</strain>
    </source>
</reference>
<organism evidence="1 2">
    <name type="scientific">Aspergillus bertholletiae</name>
    <dbReference type="NCBI Taxonomy" id="1226010"/>
    <lineage>
        <taxon>Eukaryota</taxon>
        <taxon>Fungi</taxon>
        <taxon>Dikarya</taxon>
        <taxon>Ascomycota</taxon>
        <taxon>Pezizomycotina</taxon>
        <taxon>Eurotiomycetes</taxon>
        <taxon>Eurotiomycetidae</taxon>
        <taxon>Eurotiales</taxon>
        <taxon>Aspergillaceae</taxon>
        <taxon>Aspergillus</taxon>
        <taxon>Aspergillus subgen. Circumdati</taxon>
    </lineage>
</organism>
<keyword evidence="2" id="KW-1185">Reference proteome</keyword>
<dbReference type="EMBL" id="ML736333">
    <property type="protein sequence ID" value="KAE8372963.1"/>
    <property type="molecule type" value="Genomic_DNA"/>
</dbReference>
<dbReference type="OrthoDB" id="4579491at2759"/>
<gene>
    <name evidence="1" type="ORF">BDV26DRAFT_285508</name>
</gene>
<accession>A0A5N7ATB4</accession>
<evidence type="ECO:0000313" key="1">
    <source>
        <dbReference type="EMBL" id="KAE8372963.1"/>
    </source>
</evidence>
<dbReference type="AlphaFoldDB" id="A0A5N7ATB4"/>
<sequence>MGSSRSKYYNDTQLSLRPHHHGVRIEGTPEDSENHSENLIAQLKSIPSDITALRIEEEIPGFHEDLNEKELPLHWPFKRCKLINDCGEVVPTPHIRQGSVSHLILLLTSGLRFEGPTTNELEKAHAQAVARGESKADYITVGEGAEERKIEIIWLPEPADKWMQDRYEGKEEHQLQLEENHPPPTINLRTLEILENDAIETLCRMALALPHLVADLTTLNLRLETLKLSIGEVFTDELRLPTLYKWLSPDMPNLRFRDPASLTKSAQWDNWVQAFAKSDFLPNLKRLSFVPDLDYELSDSSFGRCKDLKTIPEHALRTSVDDRWLC</sequence>
<evidence type="ECO:0000313" key="2">
    <source>
        <dbReference type="Proteomes" id="UP000326198"/>
    </source>
</evidence>
<protein>
    <submittedName>
        <fullName evidence="1">Uncharacterized protein</fullName>
    </submittedName>
</protein>
<name>A0A5N7ATB4_9EURO</name>
<dbReference type="Proteomes" id="UP000326198">
    <property type="component" value="Unassembled WGS sequence"/>
</dbReference>